<dbReference type="Proteomes" id="UP000006334">
    <property type="component" value="Unassembled WGS sequence"/>
</dbReference>
<feature type="signal peptide" evidence="1">
    <location>
        <begin position="1"/>
        <end position="20"/>
    </location>
</feature>
<dbReference type="STRING" id="1127673.GLIP_4003"/>
<dbReference type="AlphaFoldDB" id="K6X7L0"/>
<protein>
    <recommendedName>
        <fullName evidence="4">EF-hand domain-containing protein</fullName>
    </recommendedName>
</protein>
<dbReference type="RefSeq" id="WP_008846416.1">
    <property type="nucleotide sequence ID" value="NZ_BAEN01000076.1"/>
</dbReference>
<proteinExistence type="predicted"/>
<evidence type="ECO:0000256" key="1">
    <source>
        <dbReference type="SAM" id="SignalP"/>
    </source>
</evidence>
<name>K6X7L0_9ALTE</name>
<accession>K6X7L0</accession>
<keyword evidence="3" id="KW-1185">Reference proteome</keyword>
<sequence>MKKWFLTAAMAVLSMNAAMAQEVADAETVKDLMQYCVDVAAEDGTGDLSKQEFVLNCVNEELESEGYAKISALPKKV</sequence>
<evidence type="ECO:0000313" key="3">
    <source>
        <dbReference type="Proteomes" id="UP000006334"/>
    </source>
</evidence>
<evidence type="ECO:0008006" key="4">
    <source>
        <dbReference type="Google" id="ProtNLM"/>
    </source>
</evidence>
<keyword evidence="1" id="KW-0732">Signal</keyword>
<dbReference type="EMBL" id="BAEN01000076">
    <property type="protein sequence ID" value="GAC16614.1"/>
    <property type="molecule type" value="Genomic_DNA"/>
</dbReference>
<evidence type="ECO:0000313" key="2">
    <source>
        <dbReference type="EMBL" id="GAC16614.1"/>
    </source>
</evidence>
<organism evidence="2 3">
    <name type="scientific">Aliiglaciecola lipolytica E3</name>
    <dbReference type="NCBI Taxonomy" id="1127673"/>
    <lineage>
        <taxon>Bacteria</taxon>
        <taxon>Pseudomonadati</taxon>
        <taxon>Pseudomonadota</taxon>
        <taxon>Gammaproteobacteria</taxon>
        <taxon>Alteromonadales</taxon>
        <taxon>Alteromonadaceae</taxon>
        <taxon>Aliiglaciecola</taxon>
    </lineage>
</organism>
<dbReference type="OrthoDB" id="6332716at2"/>
<gene>
    <name evidence="2" type="ORF">GLIP_4003</name>
</gene>
<feature type="chain" id="PRO_5003896442" description="EF-hand domain-containing protein" evidence="1">
    <location>
        <begin position="21"/>
        <end position="77"/>
    </location>
</feature>
<comment type="caution">
    <text evidence="2">The sequence shown here is derived from an EMBL/GenBank/DDBJ whole genome shotgun (WGS) entry which is preliminary data.</text>
</comment>
<reference evidence="2 3" key="1">
    <citation type="journal article" date="2017" name="Antonie Van Leeuwenhoek">
        <title>Rhizobium rhizosphaerae sp. nov., a novel species isolated from rice rhizosphere.</title>
        <authorList>
            <person name="Zhao J.J."/>
            <person name="Zhang J."/>
            <person name="Zhang R.J."/>
            <person name="Zhang C.W."/>
            <person name="Yin H.Q."/>
            <person name="Zhang X.X."/>
        </authorList>
    </citation>
    <scope>NUCLEOTIDE SEQUENCE [LARGE SCALE GENOMIC DNA]</scope>
    <source>
        <strain evidence="2 3">E3</strain>
    </source>
</reference>